<dbReference type="Pfam" id="PF04525">
    <property type="entry name" value="LOR"/>
    <property type="match status" value="1"/>
</dbReference>
<evidence type="ECO:0000313" key="3">
    <source>
        <dbReference type="Proteomes" id="UP001615550"/>
    </source>
</evidence>
<dbReference type="InterPro" id="IPR025659">
    <property type="entry name" value="Tubby-like_C"/>
</dbReference>
<proteinExistence type="predicted"/>
<evidence type="ECO:0000256" key="1">
    <source>
        <dbReference type="SAM" id="SignalP"/>
    </source>
</evidence>
<protein>
    <recommendedName>
        <fullName evidence="4">Substrate of the Dot/Icm secretion system</fullName>
    </recommendedName>
</protein>
<feature type="signal peptide" evidence="1">
    <location>
        <begin position="1"/>
        <end position="19"/>
    </location>
</feature>
<evidence type="ECO:0000313" key="2">
    <source>
        <dbReference type="EMBL" id="MFJ1268949.1"/>
    </source>
</evidence>
<reference evidence="2 3" key="1">
    <citation type="submission" date="2024-08" db="EMBL/GenBank/DDBJ databases">
        <title>Draft Genome Sequence of Legionella lytica strain DSB2004, Isolated From a Fire Sprinkler System.</title>
        <authorList>
            <person name="Everhart A.D."/>
            <person name="Kidane D.T."/>
            <person name="Farone A.L."/>
            <person name="Farone M.B."/>
        </authorList>
    </citation>
    <scope>NUCLEOTIDE SEQUENCE [LARGE SCALE GENOMIC DNA]</scope>
    <source>
        <strain evidence="2 3">DSB2004</strain>
    </source>
</reference>
<accession>A0ABW8DBM1</accession>
<feature type="chain" id="PRO_5047424575" description="Substrate of the Dot/Icm secretion system" evidence="1">
    <location>
        <begin position="20"/>
        <end position="317"/>
    </location>
</feature>
<dbReference type="InterPro" id="IPR007612">
    <property type="entry name" value="LOR"/>
</dbReference>
<keyword evidence="3" id="KW-1185">Reference proteome</keyword>
<dbReference type="Proteomes" id="UP001615550">
    <property type="component" value="Unassembled WGS sequence"/>
</dbReference>
<sequence>MKKILAAALMLFSSFSAFAEGVPNRVPDEFYVKEHWLSMTTSYDIETRTQKLGTLYRRFFSFLLTYDFYDPFDNKIAYARSKFFSFTAHFDVYDNFENYLGAADERLFSFFPTFDIYDRDGYTRLAKASMNFWGTTFTIYDPVTSQEMAHMSRSFFRLKNDWTFHVTDRELFDHKGIDPRVLMTVIAFQGDREYWEQEQRRDHDDLVRRGIKSSQPAPATEVSKQQLITLLDKIAAVSKQEGLANTQEPDEQAAMAVATELESGYNTQMTDDAAQSSQERLNAFTDYCLHLIQSDSVSKEKKQTILFLLKARLQASA</sequence>
<comment type="caution">
    <text evidence="2">The sequence shown here is derived from an EMBL/GenBank/DDBJ whole genome shotgun (WGS) entry which is preliminary data.</text>
</comment>
<keyword evidence="1" id="KW-0732">Signal</keyword>
<dbReference type="EMBL" id="JBGORX010000003">
    <property type="protein sequence ID" value="MFJ1268949.1"/>
    <property type="molecule type" value="Genomic_DNA"/>
</dbReference>
<organism evidence="2 3">
    <name type="scientific">Legionella lytica</name>
    <dbReference type="NCBI Taxonomy" id="96232"/>
    <lineage>
        <taxon>Bacteria</taxon>
        <taxon>Pseudomonadati</taxon>
        <taxon>Pseudomonadota</taxon>
        <taxon>Gammaproteobacteria</taxon>
        <taxon>Legionellales</taxon>
        <taxon>Legionellaceae</taxon>
        <taxon>Legionella</taxon>
    </lineage>
</organism>
<dbReference type="RefSeq" id="WP_400187773.1">
    <property type="nucleotide sequence ID" value="NZ_JBGORX010000003.1"/>
</dbReference>
<name>A0ABW8DBM1_9GAMM</name>
<evidence type="ECO:0008006" key="4">
    <source>
        <dbReference type="Google" id="ProtNLM"/>
    </source>
</evidence>
<dbReference type="SUPFAM" id="SSF54518">
    <property type="entry name" value="Tubby C-terminal domain-like"/>
    <property type="match status" value="1"/>
</dbReference>
<gene>
    <name evidence="2" type="ORF">ACD661_10305</name>
</gene>